<evidence type="ECO:0000256" key="1">
    <source>
        <dbReference type="ARBA" id="ARBA00007047"/>
    </source>
</evidence>
<dbReference type="SMART" id="SM00882">
    <property type="entry name" value="CoA_trans"/>
    <property type="match status" value="1"/>
</dbReference>
<proteinExistence type="inferred from homology"/>
<dbReference type="Proteomes" id="UP000426246">
    <property type="component" value="Chromosome"/>
</dbReference>
<keyword evidence="2" id="KW-0808">Transferase</keyword>
<dbReference type="AlphaFoldDB" id="A0A6B8RGK5"/>
<gene>
    <name evidence="2" type="ORF">EHS13_09315</name>
</gene>
<dbReference type="EMBL" id="CP034235">
    <property type="protein sequence ID" value="QGQ95067.1"/>
    <property type="molecule type" value="Genomic_DNA"/>
</dbReference>
<comment type="similarity">
    <text evidence="1">Belongs to the 3-oxoacid CoA-transferase subunit B family.</text>
</comment>
<protein>
    <submittedName>
        <fullName evidence="2">CoA transferase subunit A</fullName>
    </submittedName>
</protein>
<evidence type="ECO:0000313" key="2">
    <source>
        <dbReference type="EMBL" id="QGQ95067.1"/>
    </source>
</evidence>
<dbReference type="KEGG" id="ppsc:EHS13_09315"/>
<dbReference type="InterPro" id="IPR037171">
    <property type="entry name" value="NagB/RpiA_transferase-like"/>
</dbReference>
<dbReference type="PANTHER" id="PTHR43293">
    <property type="entry name" value="ACETATE COA-TRANSFERASE YDIF"/>
    <property type="match status" value="1"/>
</dbReference>
<name>A0A6B8RGK5_9BACL</name>
<dbReference type="SUPFAM" id="SSF100950">
    <property type="entry name" value="NagB/RpiA/CoA transferase-like"/>
    <property type="match status" value="1"/>
</dbReference>
<reference evidence="3" key="1">
    <citation type="submission" date="2018-11" db="EMBL/GenBank/DDBJ databases">
        <title>Complete genome sequence of Paenibacillus sp. ML311-T8.</title>
        <authorList>
            <person name="Nam Y.-D."/>
            <person name="Kang J."/>
            <person name="Chung W.-H."/>
            <person name="Park Y.S."/>
        </authorList>
    </citation>
    <scope>NUCLEOTIDE SEQUENCE [LARGE SCALE GENOMIC DNA]</scope>
    <source>
        <strain evidence="3">ML311-T8</strain>
    </source>
</reference>
<dbReference type="PANTHER" id="PTHR43293:SF3">
    <property type="entry name" value="CHOLESTEROL RING-CLEAVING HYDROLASE IPDB SUBUNIT"/>
    <property type="match status" value="1"/>
</dbReference>
<dbReference type="InterPro" id="IPR004165">
    <property type="entry name" value="CoA_trans_fam_I"/>
</dbReference>
<dbReference type="Gene3D" id="3.30.30.40">
    <property type="match status" value="1"/>
</dbReference>
<dbReference type="GO" id="GO:0008410">
    <property type="term" value="F:CoA-transferase activity"/>
    <property type="evidence" value="ECO:0007669"/>
    <property type="project" value="InterPro"/>
</dbReference>
<dbReference type="Gene3D" id="3.40.1080.10">
    <property type="entry name" value="Glutaconate Coenzyme A-transferase"/>
    <property type="match status" value="1"/>
</dbReference>
<dbReference type="Pfam" id="PF01144">
    <property type="entry name" value="CoA_trans"/>
    <property type="match status" value="1"/>
</dbReference>
<evidence type="ECO:0000313" key="3">
    <source>
        <dbReference type="Proteomes" id="UP000426246"/>
    </source>
</evidence>
<organism evidence="2 3">
    <name type="scientific">Paenibacillus psychroresistens</name>
    <dbReference type="NCBI Taxonomy" id="1778678"/>
    <lineage>
        <taxon>Bacteria</taxon>
        <taxon>Bacillati</taxon>
        <taxon>Bacillota</taxon>
        <taxon>Bacilli</taxon>
        <taxon>Bacillales</taxon>
        <taxon>Paenibacillaceae</taxon>
        <taxon>Paenibacillus</taxon>
    </lineage>
</organism>
<sequence length="302" mass="33459">MRSNGDFNFSRGEVIKLSVPFIGISEAVSLINNRAVIAVSGNMDMSPMAIIREIIRSELKQLHLLCSGSVAINADILIGAGIIDTIELSHITLGEFGFAPHYRRAAENGIVKTLDHSCPGFAAGLQAAVMGLPFMSVQGMLGTDYLKVRADFKVISNPFPPYQDIVLVPPIQPDVSIFHAYQADRSGNVIVNKMQNNRVLAQASKQVIVSVEEIVEVGHLNHSLGTLVPSQYITAIVEAPYGAYPTSCTPYYSMDRDYILKYVEASKSTEAFERYLHENIITYSNYTDYIHRFIRQESCYDI</sequence>
<keyword evidence="3" id="KW-1185">Reference proteome</keyword>
<accession>A0A6B8RGK5</accession>